<feature type="transmembrane region" description="Helical" evidence="5">
    <location>
        <begin position="287"/>
        <end position="313"/>
    </location>
</feature>
<dbReference type="AlphaFoldDB" id="R7TC20"/>
<evidence type="ECO:0000259" key="6">
    <source>
        <dbReference type="PROSITE" id="PS50262"/>
    </source>
</evidence>
<dbReference type="SUPFAM" id="SSF81321">
    <property type="entry name" value="Family A G protein-coupled receptor-like"/>
    <property type="match status" value="1"/>
</dbReference>
<reference evidence="7 9" key="2">
    <citation type="journal article" date="2013" name="Nature">
        <title>Insights into bilaterian evolution from three spiralian genomes.</title>
        <authorList>
            <person name="Simakov O."/>
            <person name="Marletaz F."/>
            <person name="Cho S.J."/>
            <person name="Edsinger-Gonzales E."/>
            <person name="Havlak P."/>
            <person name="Hellsten U."/>
            <person name="Kuo D.H."/>
            <person name="Larsson T."/>
            <person name="Lv J."/>
            <person name="Arendt D."/>
            <person name="Savage R."/>
            <person name="Osoegawa K."/>
            <person name="de Jong P."/>
            <person name="Grimwood J."/>
            <person name="Chapman J.A."/>
            <person name="Shapiro H."/>
            <person name="Aerts A."/>
            <person name="Otillar R.P."/>
            <person name="Terry A.Y."/>
            <person name="Boore J.L."/>
            <person name="Grigoriev I.V."/>
            <person name="Lindberg D.R."/>
            <person name="Seaver E.C."/>
            <person name="Weisblat D.A."/>
            <person name="Putnam N.H."/>
            <person name="Rokhsar D.S."/>
        </authorList>
    </citation>
    <scope>NUCLEOTIDE SEQUENCE</scope>
    <source>
        <strain evidence="7 9">I ESC-2004</strain>
    </source>
</reference>
<dbReference type="Pfam" id="PF10324">
    <property type="entry name" value="7TM_GPCR_Srw"/>
    <property type="match status" value="1"/>
</dbReference>
<dbReference type="InterPro" id="IPR019427">
    <property type="entry name" value="7TM_GPCR_serpentine_rcpt_Srw"/>
</dbReference>
<dbReference type="Proteomes" id="UP000014760">
    <property type="component" value="Unassembled WGS sequence"/>
</dbReference>
<dbReference type="InterPro" id="IPR017452">
    <property type="entry name" value="GPCR_Rhodpsn_7TM"/>
</dbReference>
<feature type="transmembrane region" description="Helical" evidence="5">
    <location>
        <begin position="15"/>
        <end position="41"/>
    </location>
</feature>
<gene>
    <name evidence="7" type="ORF">CAPTEDRAFT_202379</name>
</gene>
<dbReference type="EMBL" id="AMQN01013892">
    <property type="status" value="NOT_ANNOTATED_CDS"/>
    <property type="molecule type" value="Genomic_DNA"/>
</dbReference>
<dbReference type="PRINTS" id="PR00237">
    <property type="entry name" value="GPCRRHODOPSN"/>
</dbReference>
<dbReference type="STRING" id="283909.R7TC20"/>
<dbReference type="InterPro" id="IPR052954">
    <property type="entry name" value="GPCR-Ligand_Int"/>
</dbReference>
<organism evidence="7">
    <name type="scientific">Capitella teleta</name>
    <name type="common">Polychaete worm</name>
    <dbReference type="NCBI Taxonomy" id="283909"/>
    <lineage>
        <taxon>Eukaryota</taxon>
        <taxon>Metazoa</taxon>
        <taxon>Spiralia</taxon>
        <taxon>Lophotrochozoa</taxon>
        <taxon>Annelida</taxon>
        <taxon>Polychaeta</taxon>
        <taxon>Sedentaria</taxon>
        <taxon>Scolecida</taxon>
        <taxon>Capitellidae</taxon>
        <taxon>Capitella</taxon>
    </lineage>
</organism>
<dbReference type="EMBL" id="KB310579">
    <property type="protein sequence ID" value="ELT91263.1"/>
    <property type="molecule type" value="Genomic_DNA"/>
</dbReference>
<keyword evidence="3 5" id="KW-1133">Transmembrane helix</keyword>
<evidence type="ECO:0000256" key="2">
    <source>
        <dbReference type="ARBA" id="ARBA00022692"/>
    </source>
</evidence>
<keyword evidence="2 5" id="KW-0812">Transmembrane</keyword>
<proteinExistence type="predicted"/>
<dbReference type="PANTHER" id="PTHR46641">
    <property type="entry name" value="FMRFAMIDE RECEPTOR-RELATED"/>
    <property type="match status" value="1"/>
</dbReference>
<evidence type="ECO:0000256" key="1">
    <source>
        <dbReference type="ARBA" id="ARBA00004370"/>
    </source>
</evidence>
<keyword evidence="9" id="KW-1185">Reference proteome</keyword>
<evidence type="ECO:0000313" key="7">
    <source>
        <dbReference type="EMBL" id="ELT91263.1"/>
    </source>
</evidence>
<keyword evidence="4 5" id="KW-0472">Membrane</keyword>
<reference evidence="9" key="1">
    <citation type="submission" date="2012-12" db="EMBL/GenBank/DDBJ databases">
        <authorList>
            <person name="Hellsten U."/>
            <person name="Grimwood J."/>
            <person name="Chapman J.A."/>
            <person name="Shapiro H."/>
            <person name="Aerts A."/>
            <person name="Otillar R.P."/>
            <person name="Terry A.Y."/>
            <person name="Boore J.L."/>
            <person name="Simakov O."/>
            <person name="Marletaz F."/>
            <person name="Cho S.-J."/>
            <person name="Edsinger-Gonzales E."/>
            <person name="Havlak P."/>
            <person name="Kuo D.-H."/>
            <person name="Larsson T."/>
            <person name="Lv J."/>
            <person name="Arendt D."/>
            <person name="Savage R."/>
            <person name="Osoegawa K."/>
            <person name="de Jong P."/>
            <person name="Lindberg D.R."/>
            <person name="Seaver E.C."/>
            <person name="Weisblat D.A."/>
            <person name="Putnam N.H."/>
            <person name="Grigoriev I.V."/>
            <person name="Rokhsar D.S."/>
        </authorList>
    </citation>
    <scope>NUCLEOTIDE SEQUENCE</scope>
    <source>
        <strain evidence="9">I ESC-2004</strain>
    </source>
</reference>
<dbReference type="HOGENOM" id="CLU_742363_0_0_1"/>
<name>R7TC20_CAPTE</name>
<evidence type="ECO:0000256" key="4">
    <source>
        <dbReference type="ARBA" id="ARBA00023136"/>
    </source>
</evidence>
<dbReference type="GO" id="GO:0016020">
    <property type="term" value="C:membrane"/>
    <property type="evidence" value="ECO:0007669"/>
    <property type="project" value="UniProtKB-SubCell"/>
</dbReference>
<feature type="transmembrane region" description="Helical" evidence="5">
    <location>
        <begin position="53"/>
        <end position="72"/>
    </location>
</feature>
<dbReference type="GO" id="GO:0008528">
    <property type="term" value="F:G protein-coupled peptide receptor activity"/>
    <property type="evidence" value="ECO:0007669"/>
    <property type="project" value="InterPro"/>
</dbReference>
<accession>R7TC20</accession>
<comment type="subcellular location">
    <subcellularLocation>
        <location evidence="1">Membrane</location>
    </subcellularLocation>
</comment>
<sequence length="373" mass="42611">MHCVPFPVRRSTSALFYATNIVLSPVIYGVGLVGNLLLLLMLQRRFLRKESAVYVYLTGIAVVDVLSLLVRIPRSLRDMEILPINSSYSKPMAYAAWMCYGADYVFRNSSSWCLAFACIARYISARWPYSPRRFTRISSSRIAVFTLFMFSAMVNFARFFEISAIEVQGHCFPGASLWSEARTSFSRRVGFGVVYPWITACLCYIVPFILIVIFISLLSHATGGAHLRPSRVCHEALRKPRNEDQREIQLTVSVFVITMTYFALETPTIIKHVMLAAMGPTLEQNDFFYEFTLIADCLSLISCTLNFFHLSIFSHDFRKTFTRTFCFLCTRCMGDEYFEGVSCSPCCSGKEEEPVYKDKSLEWFYSSGNTRLC</sequence>
<dbReference type="Gene3D" id="1.20.1070.10">
    <property type="entry name" value="Rhodopsin 7-helix transmembrane proteins"/>
    <property type="match status" value="1"/>
</dbReference>
<dbReference type="InterPro" id="IPR000276">
    <property type="entry name" value="GPCR_Rhodpsn"/>
</dbReference>
<dbReference type="EnsemblMetazoa" id="CapteT202379">
    <property type="protein sequence ID" value="CapteP202379"/>
    <property type="gene ID" value="CapteG202379"/>
</dbReference>
<protein>
    <recommendedName>
        <fullName evidence="6">G-protein coupled receptors family 1 profile domain-containing protein</fullName>
    </recommendedName>
</protein>
<reference evidence="8" key="3">
    <citation type="submission" date="2015-06" db="UniProtKB">
        <authorList>
            <consortium name="EnsemblMetazoa"/>
        </authorList>
    </citation>
    <scope>IDENTIFICATION</scope>
</reference>
<evidence type="ECO:0000313" key="8">
    <source>
        <dbReference type="EnsemblMetazoa" id="CapteP202379"/>
    </source>
</evidence>
<dbReference type="PROSITE" id="PS50262">
    <property type="entry name" value="G_PROTEIN_RECEP_F1_2"/>
    <property type="match status" value="1"/>
</dbReference>
<feature type="transmembrane region" description="Helical" evidence="5">
    <location>
        <begin position="141"/>
        <end position="160"/>
    </location>
</feature>
<feature type="transmembrane region" description="Helical" evidence="5">
    <location>
        <begin position="194"/>
        <end position="218"/>
    </location>
</feature>
<feature type="domain" description="G-protein coupled receptors family 1 profile" evidence="6">
    <location>
        <begin position="34"/>
        <end position="310"/>
    </location>
</feature>
<dbReference type="PANTHER" id="PTHR46641:SF2">
    <property type="entry name" value="FMRFAMIDE RECEPTOR"/>
    <property type="match status" value="1"/>
</dbReference>
<evidence type="ECO:0000256" key="5">
    <source>
        <dbReference type="SAM" id="Phobius"/>
    </source>
</evidence>
<evidence type="ECO:0000256" key="3">
    <source>
        <dbReference type="ARBA" id="ARBA00022989"/>
    </source>
</evidence>
<evidence type="ECO:0000313" key="9">
    <source>
        <dbReference type="Proteomes" id="UP000014760"/>
    </source>
</evidence>